<comment type="similarity">
    <text evidence="4">Belongs to the TMEM98 family.</text>
</comment>
<keyword evidence="10 13" id="KW-1133">Transmembrane helix</keyword>
<evidence type="ECO:0000256" key="5">
    <source>
        <dbReference type="ARBA" id="ARBA00014380"/>
    </source>
</evidence>
<keyword evidence="6" id="KW-1003">Cell membrane</keyword>
<dbReference type="WBParaSite" id="Pan_g11434.t1">
    <property type="protein sequence ID" value="Pan_g11434.t1"/>
    <property type="gene ID" value="Pan_g11434"/>
</dbReference>
<dbReference type="PANTHER" id="PTHR32510">
    <property type="entry name" value="TRANSMEMBRANE PROTEIN 98"/>
    <property type="match status" value="1"/>
</dbReference>
<accession>A0A7E4ZQP5</accession>
<dbReference type="GO" id="GO:0005576">
    <property type="term" value="C:extracellular region"/>
    <property type="evidence" value="ECO:0007669"/>
    <property type="project" value="UniProtKB-SubCell"/>
</dbReference>
<evidence type="ECO:0000256" key="11">
    <source>
        <dbReference type="ARBA" id="ARBA00023136"/>
    </source>
</evidence>
<evidence type="ECO:0000256" key="10">
    <source>
        <dbReference type="ARBA" id="ARBA00022989"/>
    </source>
</evidence>
<dbReference type="GO" id="GO:0005886">
    <property type="term" value="C:plasma membrane"/>
    <property type="evidence" value="ECO:0007669"/>
    <property type="project" value="UniProtKB-SubCell"/>
</dbReference>
<evidence type="ECO:0000256" key="7">
    <source>
        <dbReference type="ARBA" id="ARBA00022525"/>
    </source>
</evidence>
<reference evidence="15" key="2">
    <citation type="submission" date="2020-10" db="UniProtKB">
        <authorList>
            <consortium name="WormBaseParasite"/>
        </authorList>
    </citation>
    <scope>IDENTIFICATION</scope>
</reference>
<evidence type="ECO:0000256" key="12">
    <source>
        <dbReference type="SAM" id="MobiDB-lite"/>
    </source>
</evidence>
<feature type="compositionally biased region" description="Pro residues" evidence="12">
    <location>
        <begin position="259"/>
        <end position="274"/>
    </location>
</feature>
<evidence type="ECO:0000256" key="6">
    <source>
        <dbReference type="ARBA" id="ARBA00022475"/>
    </source>
</evidence>
<keyword evidence="7" id="KW-0964">Secreted</keyword>
<keyword evidence="9" id="KW-0256">Endoplasmic reticulum</keyword>
<dbReference type="PANTHER" id="PTHR32510:SF3">
    <property type="entry name" value="TRANSMEMBRANE PROTEIN 98"/>
    <property type="match status" value="1"/>
</dbReference>
<evidence type="ECO:0000256" key="3">
    <source>
        <dbReference type="ARBA" id="ARBA00004648"/>
    </source>
</evidence>
<name>A0A7E4ZQP5_PANRE</name>
<keyword evidence="14" id="KW-1185">Reference proteome</keyword>
<evidence type="ECO:0000256" key="9">
    <source>
        <dbReference type="ARBA" id="ARBA00022824"/>
    </source>
</evidence>
<evidence type="ECO:0000313" key="14">
    <source>
        <dbReference type="Proteomes" id="UP000492821"/>
    </source>
</evidence>
<dbReference type="Proteomes" id="UP000492821">
    <property type="component" value="Unassembled WGS sequence"/>
</dbReference>
<evidence type="ECO:0000313" key="15">
    <source>
        <dbReference type="WBParaSite" id="Pan_g11434.t1"/>
    </source>
</evidence>
<keyword evidence="8 13" id="KW-0812">Transmembrane</keyword>
<feature type="region of interest" description="Disordered" evidence="12">
    <location>
        <begin position="297"/>
        <end position="338"/>
    </location>
</feature>
<feature type="region of interest" description="Disordered" evidence="12">
    <location>
        <begin position="211"/>
        <end position="278"/>
    </location>
</feature>
<evidence type="ECO:0000256" key="13">
    <source>
        <dbReference type="SAM" id="Phobius"/>
    </source>
</evidence>
<evidence type="ECO:0000256" key="8">
    <source>
        <dbReference type="ARBA" id="ARBA00022692"/>
    </source>
</evidence>
<evidence type="ECO:0000256" key="1">
    <source>
        <dbReference type="ARBA" id="ARBA00004401"/>
    </source>
</evidence>
<dbReference type="Gene3D" id="1.20.1410.10">
    <property type="entry name" value="I/LWEQ domain"/>
    <property type="match status" value="1"/>
</dbReference>
<feature type="compositionally biased region" description="Low complexity" evidence="12">
    <location>
        <begin position="297"/>
        <end position="310"/>
    </location>
</feature>
<feature type="compositionally biased region" description="Low complexity" evidence="12">
    <location>
        <begin position="211"/>
        <end position="222"/>
    </location>
</feature>
<protein>
    <recommendedName>
        <fullName evidence="5">Transmembrane protein 98</fullName>
    </recommendedName>
</protein>
<proteinExistence type="inferred from homology"/>
<feature type="transmembrane region" description="Helical" evidence="13">
    <location>
        <begin position="144"/>
        <end position="161"/>
    </location>
</feature>
<dbReference type="AlphaFoldDB" id="A0A7E4ZQP5"/>
<dbReference type="InterPro" id="IPR029668">
    <property type="entry name" value="TMEM98"/>
</dbReference>
<sequence>MDVVVLMAVVILGIVFCMSSAVLFYLCKRRYEYKRLLMSEQLRFSKLSQDNVDDIIRLSPHISEALSSNQWVYDVSGILEHCVAVLKLSHTLTDKLAKIPLTSISPQLNDVICQATSRVVPRFDDLLKSMAAPNVDVRLIEARVIALVTTCFSLVAPFYLINPKYKEVFGTLIREMEVHQHCLSLAVEQAQENVQAARAGVEPKQANVNVSHHGHGVVNGNGTPRSRLPQQSHPSKPSEGHNNVRKTISPSVVIVKSPTPAPIPAQQQGPPPQQQQPVAIANRAPAPQAEAIVAPVAARPVNRANVNGNVMLPQRPPAAAPEERRELLSDEAPADPSV</sequence>
<keyword evidence="11 13" id="KW-0472">Membrane</keyword>
<evidence type="ECO:0000256" key="4">
    <source>
        <dbReference type="ARBA" id="ARBA00011024"/>
    </source>
</evidence>
<evidence type="ECO:0000256" key="2">
    <source>
        <dbReference type="ARBA" id="ARBA00004550"/>
    </source>
</evidence>
<dbReference type="GO" id="GO:0005789">
    <property type="term" value="C:endoplasmic reticulum membrane"/>
    <property type="evidence" value="ECO:0007669"/>
    <property type="project" value="UniProtKB-SubCell"/>
</dbReference>
<comment type="subcellular location">
    <subcellularLocation>
        <location evidence="1">Cell membrane</location>
        <topology evidence="1">Single-pass type II membrane protein</topology>
    </subcellularLocation>
    <subcellularLocation>
        <location evidence="3">Endoplasmic reticulum membrane</location>
        <topology evidence="3">Single-pass type II membrane protein</topology>
    </subcellularLocation>
    <subcellularLocation>
        <location evidence="2">Secreted</location>
        <location evidence="2">Extracellular exosome</location>
    </subcellularLocation>
</comment>
<reference evidence="14" key="1">
    <citation type="journal article" date="2013" name="Genetics">
        <title>The draft genome and transcriptome of Panagrellus redivivus are shaped by the harsh demands of a free-living lifestyle.</title>
        <authorList>
            <person name="Srinivasan J."/>
            <person name="Dillman A.R."/>
            <person name="Macchietto M.G."/>
            <person name="Heikkinen L."/>
            <person name="Lakso M."/>
            <person name="Fracchia K.M."/>
            <person name="Antoshechkin I."/>
            <person name="Mortazavi A."/>
            <person name="Wong G."/>
            <person name="Sternberg P.W."/>
        </authorList>
    </citation>
    <scope>NUCLEOTIDE SEQUENCE [LARGE SCALE GENOMIC DNA]</scope>
    <source>
        <strain evidence="14">MT8872</strain>
    </source>
</reference>
<organism evidence="14 15">
    <name type="scientific">Panagrellus redivivus</name>
    <name type="common">Microworm</name>
    <dbReference type="NCBI Taxonomy" id="6233"/>
    <lineage>
        <taxon>Eukaryota</taxon>
        <taxon>Metazoa</taxon>
        <taxon>Ecdysozoa</taxon>
        <taxon>Nematoda</taxon>
        <taxon>Chromadorea</taxon>
        <taxon>Rhabditida</taxon>
        <taxon>Tylenchina</taxon>
        <taxon>Panagrolaimomorpha</taxon>
        <taxon>Panagrolaimoidea</taxon>
        <taxon>Panagrolaimidae</taxon>
        <taxon>Panagrellus</taxon>
    </lineage>
</organism>
<feature type="transmembrane region" description="Helical" evidence="13">
    <location>
        <begin position="6"/>
        <end position="27"/>
    </location>
</feature>